<organism evidence="1">
    <name type="scientific">Ixodes ricinus</name>
    <name type="common">Common tick</name>
    <name type="synonym">Acarus ricinus</name>
    <dbReference type="NCBI Taxonomy" id="34613"/>
    <lineage>
        <taxon>Eukaryota</taxon>
        <taxon>Metazoa</taxon>
        <taxon>Ecdysozoa</taxon>
        <taxon>Arthropoda</taxon>
        <taxon>Chelicerata</taxon>
        <taxon>Arachnida</taxon>
        <taxon>Acari</taxon>
        <taxon>Parasitiformes</taxon>
        <taxon>Ixodida</taxon>
        <taxon>Ixodoidea</taxon>
        <taxon>Ixodidae</taxon>
        <taxon>Ixodinae</taxon>
        <taxon>Ixodes</taxon>
    </lineage>
</organism>
<proteinExistence type="predicted"/>
<sequence length="75" mass="8400">MATTTGSGASISRLATTAAFILPAAAKTTFFGCGKYLRESRKRRLTLQPPLAKRKRMKERRLKRLKKEVSCLTTK</sequence>
<protein>
    <submittedName>
        <fullName evidence="1">Uncharacterized protein</fullName>
    </submittedName>
</protein>
<reference evidence="1" key="1">
    <citation type="journal article" date="2018" name="PLoS Negl. Trop. Dis.">
        <title>Sialome diversity of ticks revealed by RNAseq of single tick salivary glands.</title>
        <authorList>
            <person name="Perner J."/>
            <person name="Kropackova S."/>
            <person name="Kopacek P."/>
            <person name="Ribeiro J.M."/>
        </authorList>
    </citation>
    <scope>NUCLEOTIDE SEQUENCE</scope>
    <source>
        <strain evidence="1">Siblings of single egg batch collected in Ceske Budejovice</strain>
        <tissue evidence="1">Salivary glands</tissue>
    </source>
</reference>
<name>A0A147BRV7_IXORI</name>
<evidence type="ECO:0000313" key="1">
    <source>
        <dbReference type="EMBL" id="JAR93479.1"/>
    </source>
</evidence>
<accession>A0A147BRV7</accession>
<dbReference type="AlphaFoldDB" id="A0A147BRV7"/>
<dbReference type="EMBL" id="GEGO01001925">
    <property type="protein sequence ID" value="JAR93479.1"/>
    <property type="molecule type" value="Transcribed_RNA"/>
</dbReference>